<dbReference type="SUPFAM" id="SSF158235">
    <property type="entry name" value="SOCS box-like"/>
    <property type="match status" value="1"/>
</dbReference>
<dbReference type="EMBL" id="CAJFCJ010000009">
    <property type="protein sequence ID" value="CAD5118967.1"/>
    <property type="molecule type" value="Genomic_DNA"/>
</dbReference>
<dbReference type="Pfam" id="PF07525">
    <property type="entry name" value="SOCS_box"/>
    <property type="match status" value="1"/>
</dbReference>
<proteinExistence type="predicted"/>
<name>A0A7I8VTC3_9ANNE</name>
<organism evidence="2 3">
    <name type="scientific">Dimorphilus gyrociliatus</name>
    <dbReference type="NCBI Taxonomy" id="2664684"/>
    <lineage>
        <taxon>Eukaryota</taxon>
        <taxon>Metazoa</taxon>
        <taxon>Spiralia</taxon>
        <taxon>Lophotrochozoa</taxon>
        <taxon>Annelida</taxon>
        <taxon>Polychaeta</taxon>
        <taxon>Polychaeta incertae sedis</taxon>
        <taxon>Dinophilidae</taxon>
        <taxon>Dimorphilus</taxon>
    </lineage>
</organism>
<dbReference type="InterPro" id="IPR001496">
    <property type="entry name" value="SOCS_box"/>
</dbReference>
<dbReference type="GO" id="GO:0035556">
    <property type="term" value="P:intracellular signal transduction"/>
    <property type="evidence" value="ECO:0007669"/>
    <property type="project" value="InterPro"/>
</dbReference>
<gene>
    <name evidence="2" type="ORF">DGYR_LOCUS7267</name>
</gene>
<evidence type="ECO:0000259" key="1">
    <source>
        <dbReference type="PROSITE" id="PS50225"/>
    </source>
</evidence>
<dbReference type="AlphaFoldDB" id="A0A7I8VTC3"/>
<sequence>MDTILSTLRLRKKVRRSELENVEEFLSSNESLRKLDFDTFCSKAFYWYCFPRKPGLESRYFFRKQNFCMPKILQPDGASGDHLVLKLNRKRQLKIRDVRKTNSKLAGHLLNVDGTRYQLPKTFRPDSCVTCTTLAARDNLYVFECHKRSNTGPVVDQRLQRIILARFINDSIQLIGDLELALSNQSHHIDIALIAPDLKSVLLITSQKVYLNEDEQAYPRVGAVNILGHAGKIPLYTTALWTDEAVRNRRIFAYDNRFPNNVVYSFSKNYIQCYDFVTDKVIQKGQLPNEILLRDYRVVQVTTSASGRLVSLQIFSCSPNIVKNMTLIISTKDLQAILSIKYHEICPNHLIYWNTSYFPIFSECDSLIALTASQRSNDDKRKPDIVVFKLPVIMESLKSLCRRKVIRTFRLSRIEKLGLPSKLVKFLKNEH</sequence>
<evidence type="ECO:0000313" key="2">
    <source>
        <dbReference type="EMBL" id="CAD5118967.1"/>
    </source>
</evidence>
<reference evidence="2 3" key="1">
    <citation type="submission" date="2020-08" db="EMBL/GenBank/DDBJ databases">
        <authorList>
            <person name="Hejnol A."/>
        </authorList>
    </citation>
    <scope>NUCLEOTIDE SEQUENCE [LARGE SCALE GENOMIC DNA]</scope>
</reference>
<dbReference type="PROSITE" id="PS50225">
    <property type="entry name" value="SOCS"/>
    <property type="match status" value="1"/>
</dbReference>
<dbReference type="Proteomes" id="UP000549394">
    <property type="component" value="Unassembled WGS sequence"/>
</dbReference>
<dbReference type="InterPro" id="IPR036036">
    <property type="entry name" value="SOCS_box-like_dom_sf"/>
</dbReference>
<keyword evidence="3" id="KW-1185">Reference proteome</keyword>
<dbReference type="OrthoDB" id="6041603at2759"/>
<accession>A0A7I8VTC3</accession>
<feature type="domain" description="SOCS box" evidence="1">
    <location>
        <begin position="396"/>
        <end position="431"/>
    </location>
</feature>
<protein>
    <recommendedName>
        <fullName evidence="1">SOCS box domain-containing protein</fullName>
    </recommendedName>
</protein>
<comment type="caution">
    <text evidence="2">The sequence shown here is derived from an EMBL/GenBank/DDBJ whole genome shotgun (WGS) entry which is preliminary data.</text>
</comment>
<dbReference type="SMART" id="SM00969">
    <property type="entry name" value="SOCS_box"/>
    <property type="match status" value="1"/>
</dbReference>
<evidence type="ECO:0000313" key="3">
    <source>
        <dbReference type="Proteomes" id="UP000549394"/>
    </source>
</evidence>